<feature type="coiled-coil region" evidence="1">
    <location>
        <begin position="102"/>
        <end position="136"/>
    </location>
</feature>
<evidence type="ECO:0000313" key="4">
    <source>
        <dbReference type="Proteomes" id="UP001295684"/>
    </source>
</evidence>
<protein>
    <submittedName>
        <fullName evidence="3">Uncharacterized protein</fullName>
    </submittedName>
</protein>
<feature type="compositionally biased region" description="Basic and acidic residues" evidence="2">
    <location>
        <begin position="44"/>
        <end position="69"/>
    </location>
</feature>
<gene>
    <name evidence="3" type="ORF">ECRASSUSDP1_LOCUS18856</name>
</gene>
<evidence type="ECO:0000256" key="1">
    <source>
        <dbReference type="SAM" id="Coils"/>
    </source>
</evidence>
<evidence type="ECO:0000313" key="3">
    <source>
        <dbReference type="EMBL" id="CAI2377470.1"/>
    </source>
</evidence>
<feature type="region of interest" description="Disordered" evidence="2">
    <location>
        <begin position="44"/>
        <end position="93"/>
    </location>
</feature>
<sequence>MKTNESVKKLLEKSKKEIDECNIRIDDYQRQIDEYERDIDDLKYKPYKGSRDSGHKYADSNERYNDRRFQSYSGSGMDLSSDGEDPKPPAEINNDDYVKVKIEGLETEIQKLKQMQVQEQKNINEIQSKINNIQREHNIRQVTKVKQELNRQEKYMTPTKG</sequence>
<comment type="caution">
    <text evidence="3">The sequence shown here is derived from an EMBL/GenBank/DDBJ whole genome shotgun (WGS) entry which is preliminary data.</text>
</comment>
<dbReference type="EMBL" id="CAMPGE010019112">
    <property type="protein sequence ID" value="CAI2377470.1"/>
    <property type="molecule type" value="Genomic_DNA"/>
</dbReference>
<keyword evidence="1" id="KW-0175">Coiled coil</keyword>
<organism evidence="3 4">
    <name type="scientific">Euplotes crassus</name>
    <dbReference type="NCBI Taxonomy" id="5936"/>
    <lineage>
        <taxon>Eukaryota</taxon>
        <taxon>Sar</taxon>
        <taxon>Alveolata</taxon>
        <taxon>Ciliophora</taxon>
        <taxon>Intramacronucleata</taxon>
        <taxon>Spirotrichea</taxon>
        <taxon>Hypotrichia</taxon>
        <taxon>Euplotida</taxon>
        <taxon>Euplotidae</taxon>
        <taxon>Moneuplotes</taxon>
    </lineage>
</organism>
<evidence type="ECO:0000256" key="2">
    <source>
        <dbReference type="SAM" id="MobiDB-lite"/>
    </source>
</evidence>
<name>A0AAD1XSG4_EUPCR</name>
<reference evidence="3" key="1">
    <citation type="submission" date="2023-07" db="EMBL/GenBank/DDBJ databases">
        <authorList>
            <consortium name="AG Swart"/>
            <person name="Singh M."/>
            <person name="Singh A."/>
            <person name="Seah K."/>
            <person name="Emmerich C."/>
        </authorList>
    </citation>
    <scope>NUCLEOTIDE SEQUENCE</scope>
    <source>
        <strain evidence="3">DP1</strain>
    </source>
</reference>
<proteinExistence type="predicted"/>
<dbReference type="AlphaFoldDB" id="A0AAD1XSG4"/>
<keyword evidence="4" id="KW-1185">Reference proteome</keyword>
<dbReference type="Proteomes" id="UP001295684">
    <property type="component" value="Unassembled WGS sequence"/>
</dbReference>
<accession>A0AAD1XSG4</accession>